<dbReference type="AlphaFoldDB" id="E6QVK9"/>
<reference evidence="2" key="1">
    <citation type="submission" date="2009-10" db="EMBL/GenBank/DDBJ databases">
        <title>Diversity of trophic interactions inside an arsenic-rich microbial ecosystem.</title>
        <authorList>
            <person name="Bertin P.N."/>
            <person name="Heinrich-Salmeron A."/>
            <person name="Pelletier E."/>
            <person name="Goulhen-Chollet F."/>
            <person name="Arsene-Ploetze F."/>
            <person name="Gallien S."/>
            <person name="Calteau A."/>
            <person name="Vallenet D."/>
            <person name="Casiot C."/>
            <person name="Chane-Woon-Ming B."/>
            <person name="Giloteaux L."/>
            <person name="Barakat M."/>
            <person name="Bonnefoy V."/>
            <person name="Bruneel O."/>
            <person name="Chandler M."/>
            <person name="Cleiss J."/>
            <person name="Duran R."/>
            <person name="Elbaz-Poulichet F."/>
            <person name="Fonknechten N."/>
            <person name="Lauga B."/>
            <person name="Mornico D."/>
            <person name="Ortet P."/>
            <person name="Schaeffer C."/>
            <person name="Siguier P."/>
            <person name="Alexander Thil Smith A."/>
            <person name="Van Dorsselaer A."/>
            <person name="Weissenbach J."/>
            <person name="Medigue C."/>
            <person name="Le Paslier D."/>
        </authorList>
    </citation>
    <scope>NUCLEOTIDE SEQUENCE</scope>
</reference>
<dbReference type="GO" id="GO:0003676">
    <property type="term" value="F:nucleic acid binding"/>
    <property type="evidence" value="ECO:0007669"/>
    <property type="project" value="InterPro"/>
</dbReference>
<dbReference type="GO" id="GO:0046872">
    <property type="term" value="F:metal ion binding"/>
    <property type="evidence" value="ECO:0007669"/>
    <property type="project" value="InterPro"/>
</dbReference>
<dbReference type="SUPFAM" id="SSF54060">
    <property type="entry name" value="His-Me finger endonucleases"/>
    <property type="match status" value="1"/>
</dbReference>
<organism evidence="2">
    <name type="scientific">mine drainage metagenome</name>
    <dbReference type="NCBI Taxonomy" id="410659"/>
    <lineage>
        <taxon>unclassified sequences</taxon>
        <taxon>metagenomes</taxon>
        <taxon>ecological metagenomes</taxon>
    </lineage>
</organism>
<feature type="domain" description="DNA/RNA non-specific endonuclease/pyrophosphatase/phosphodiesterase" evidence="1">
    <location>
        <begin position="11"/>
        <end position="80"/>
    </location>
</feature>
<keyword evidence="2" id="KW-0540">Nuclease</keyword>
<dbReference type="InterPro" id="IPR044925">
    <property type="entry name" value="His-Me_finger_sf"/>
</dbReference>
<evidence type="ECO:0000259" key="1">
    <source>
        <dbReference type="Pfam" id="PF01223"/>
    </source>
</evidence>
<dbReference type="PANTHER" id="PTHR13966">
    <property type="entry name" value="ENDONUCLEASE RELATED"/>
    <property type="match status" value="1"/>
</dbReference>
<keyword evidence="2" id="KW-0378">Hydrolase</keyword>
<dbReference type="InterPro" id="IPR001604">
    <property type="entry name" value="Endo_G_ENPP1-like_dom"/>
</dbReference>
<dbReference type="GO" id="GO:0004519">
    <property type="term" value="F:endonuclease activity"/>
    <property type="evidence" value="ECO:0007669"/>
    <property type="project" value="UniProtKB-KW"/>
</dbReference>
<dbReference type="Pfam" id="PF01223">
    <property type="entry name" value="Endonuclease_NS"/>
    <property type="match status" value="1"/>
</dbReference>
<name>E6QVK9_9ZZZZ</name>
<dbReference type="GO" id="GO:0016787">
    <property type="term" value="F:hydrolase activity"/>
    <property type="evidence" value="ECO:0007669"/>
    <property type="project" value="UniProtKB-KW"/>
</dbReference>
<dbReference type="PANTHER" id="PTHR13966:SF5">
    <property type="entry name" value="ENDONUCLEASE G, MITOCHONDRIAL"/>
    <property type="match status" value="1"/>
</dbReference>
<dbReference type="EC" id="3.1.30.-" evidence="2"/>
<proteinExistence type="predicted"/>
<evidence type="ECO:0000313" key="2">
    <source>
        <dbReference type="EMBL" id="CBI11282.1"/>
    </source>
</evidence>
<gene>
    <name evidence="2" type="ORF">CARN7_2098</name>
</gene>
<comment type="caution">
    <text evidence="2">The sequence shown here is derived from an EMBL/GenBank/DDBJ whole genome shotgun (WGS) entry which is preliminary data.</text>
</comment>
<protein>
    <submittedName>
        <fullName evidence="2">Putative dna/rna non-specific endonuclease protein</fullName>
        <ecNumber evidence="2">3.1.30.-</ecNumber>
    </submittedName>
</protein>
<dbReference type="Gene3D" id="3.40.570.10">
    <property type="entry name" value="Extracellular Endonuclease, subunit A"/>
    <property type="match status" value="1"/>
</dbReference>
<dbReference type="EMBL" id="CABR01000131">
    <property type="protein sequence ID" value="CBI11282.1"/>
    <property type="molecule type" value="Genomic_DNA"/>
</dbReference>
<sequence length="83" mass="9536">MKRNRSGLNQRFPNVVPQSPVNNRKVWAKIEKDTRKFVLRATGDVYVITGPVYDDNHKTIGNGGVWIPDHLFKLVFDLSSRRA</sequence>
<dbReference type="InterPro" id="IPR044929">
    <property type="entry name" value="DNA/RNA_non-sp_Endonuclease_sf"/>
</dbReference>
<keyword evidence="2" id="KW-0255">Endonuclease</keyword>
<accession>E6QVK9</accession>
<dbReference type="InterPro" id="IPR040255">
    <property type="entry name" value="Non-specific_endonuclease"/>
</dbReference>